<sequence>MGIGRGRPRKSDPDEVLDKAMALFWEQGFEGTSMNDLASATGMAKPGLYATFGDKEALYAKAITRYFDQSEPVFDEIFNTPGPVKDFLRRYLETIAASLNKEDCPSGCFMVNSMIDCASQPSSLESLGRDFHKKRQAALLKRVREAQKQGELSDETDPKALADFFAGQSLALGVMARSGADKKALQSFIDVAMTVLPEGA</sequence>
<keyword evidence="2 4" id="KW-0238">DNA-binding</keyword>
<dbReference type="RefSeq" id="WP_142898813.1">
    <property type="nucleotide sequence ID" value="NZ_ML660060.1"/>
</dbReference>
<dbReference type="Pfam" id="PF16925">
    <property type="entry name" value="TetR_C_13"/>
    <property type="match status" value="1"/>
</dbReference>
<dbReference type="PANTHER" id="PTHR47506:SF1">
    <property type="entry name" value="HTH-TYPE TRANSCRIPTIONAL REGULATOR YJDC"/>
    <property type="match status" value="1"/>
</dbReference>
<dbReference type="InterPro" id="IPR001647">
    <property type="entry name" value="HTH_TetR"/>
</dbReference>
<dbReference type="OrthoDB" id="9795242at2"/>
<name>A0A545TF86_9PROT</name>
<accession>A0A545TF86</accession>
<proteinExistence type="predicted"/>
<dbReference type="GO" id="GO:0003677">
    <property type="term" value="F:DNA binding"/>
    <property type="evidence" value="ECO:0007669"/>
    <property type="project" value="UniProtKB-UniRule"/>
</dbReference>
<dbReference type="Pfam" id="PF00440">
    <property type="entry name" value="TetR_N"/>
    <property type="match status" value="1"/>
</dbReference>
<keyword evidence="7" id="KW-1185">Reference proteome</keyword>
<dbReference type="EMBL" id="VHSH01000009">
    <property type="protein sequence ID" value="TQV75826.1"/>
    <property type="molecule type" value="Genomic_DNA"/>
</dbReference>
<protein>
    <submittedName>
        <fullName evidence="6">TetR/AcrR family transcriptional regulator</fullName>
    </submittedName>
</protein>
<dbReference type="Proteomes" id="UP000315252">
    <property type="component" value="Unassembled WGS sequence"/>
</dbReference>
<dbReference type="InterPro" id="IPR009057">
    <property type="entry name" value="Homeodomain-like_sf"/>
</dbReference>
<dbReference type="SUPFAM" id="SSF46689">
    <property type="entry name" value="Homeodomain-like"/>
    <property type="match status" value="1"/>
</dbReference>
<dbReference type="PRINTS" id="PR00455">
    <property type="entry name" value="HTHTETR"/>
</dbReference>
<organism evidence="6 7">
    <name type="scientific">Denitrobaculum tricleocarpae</name>
    <dbReference type="NCBI Taxonomy" id="2591009"/>
    <lineage>
        <taxon>Bacteria</taxon>
        <taxon>Pseudomonadati</taxon>
        <taxon>Pseudomonadota</taxon>
        <taxon>Alphaproteobacteria</taxon>
        <taxon>Rhodospirillales</taxon>
        <taxon>Rhodospirillaceae</taxon>
        <taxon>Denitrobaculum</taxon>
    </lineage>
</organism>
<evidence type="ECO:0000313" key="7">
    <source>
        <dbReference type="Proteomes" id="UP000315252"/>
    </source>
</evidence>
<dbReference type="SUPFAM" id="SSF48498">
    <property type="entry name" value="Tetracyclin repressor-like, C-terminal domain"/>
    <property type="match status" value="1"/>
</dbReference>
<evidence type="ECO:0000256" key="2">
    <source>
        <dbReference type="ARBA" id="ARBA00023125"/>
    </source>
</evidence>
<dbReference type="InterPro" id="IPR036271">
    <property type="entry name" value="Tet_transcr_reg_TetR-rel_C_sf"/>
</dbReference>
<evidence type="ECO:0000259" key="5">
    <source>
        <dbReference type="PROSITE" id="PS50977"/>
    </source>
</evidence>
<keyword evidence="3" id="KW-0804">Transcription</keyword>
<comment type="caution">
    <text evidence="6">The sequence shown here is derived from an EMBL/GenBank/DDBJ whole genome shotgun (WGS) entry which is preliminary data.</text>
</comment>
<gene>
    <name evidence="6" type="ORF">FKG95_23230</name>
</gene>
<keyword evidence="1" id="KW-0805">Transcription regulation</keyword>
<dbReference type="Gene3D" id="1.10.10.60">
    <property type="entry name" value="Homeodomain-like"/>
    <property type="match status" value="1"/>
</dbReference>
<evidence type="ECO:0000256" key="4">
    <source>
        <dbReference type="PROSITE-ProRule" id="PRU00335"/>
    </source>
</evidence>
<dbReference type="InterPro" id="IPR011075">
    <property type="entry name" value="TetR_C"/>
</dbReference>
<dbReference type="PROSITE" id="PS50977">
    <property type="entry name" value="HTH_TETR_2"/>
    <property type="match status" value="1"/>
</dbReference>
<feature type="domain" description="HTH tetR-type" evidence="5">
    <location>
        <begin position="10"/>
        <end position="70"/>
    </location>
</feature>
<feature type="DNA-binding region" description="H-T-H motif" evidence="4">
    <location>
        <begin position="33"/>
        <end position="52"/>
    </location>
</feature>
<dbReference type="AlphaFoldDB" id="A0A545TF86"/>
<evidence type="ECO:0000256" key="1">
    <source>
        <dbReference type="ARBA" id="ARBA00023015"/>
    </source>
</evidence>
<dbReference type="PANTHER" id="PTHR47506">
    <property type="entry name" value="TRANSCRIPTIONAL REGULATORY PROTEIN"/>
    <property type="match status" value="1"/>
</dbReference>
<reference evidence="6 7" key="1">
    <citation type="submission" date="2019-06" db="EMBL/GenBank/DDBJ databases">
        <title>Whole genome sequence for Rhodospirillaceae sp. R148.</title>
        <authorList>
            <person name="Wang G."/>
        </authorList>
    </citation>
    <scope>NUCLEOTIDE SEQUENCE [LARGE SCALE GENOMIC DNA]</scope>
    <source>
        <strain evidence="6 7">R148</strain>
    </source>
</reference>
<dbReference type="Gene3D" id="1.10.357.10">
    <property type="entry name" value="Tetracycline Repressor, domain 2"/>
    <property type="match status" value="1"/>
</dbReference>
<evidence type="ECO:0000256" key="3">
    <source>
        <dbReference type="ARBA" id="ARBA00023163"/>
    </source>
</evidence>
<evidence type="ECO:0000313" key="6">
    <source>
        <dbReference type="EMBL" id="TQV75826.1"/>
    </source>
</evidence>